<protein>
    <recommendedName>
        <fullName evidence="1">HTH psq-type domain-containing protein</fullName>
    </recommendedName>
</protein>
<dbReference type="GO" id="GO:0003677">
    <property type="term" value="F:DNA binding"/>
    <property type="evidence" value="ECO:0007669"/>
    <property type="project" value="InterPro"/>
</dbReference>
<dbReference type="AlphaFoldDB" id="A0A420I4A1"/>
<dbReference type="Gene3D" id="1.10.10.60">
    <property type="entry name" value="Homeodomain-like"/>
    <property type="match status" value="1"/>
</dbReference>
<dbReference type="Pfam" id="PF04218">
    <property type="entry name" value="CENP-B_N"/>
    <property type="match status" value="1"/>
</dbReference>
<organism evidence="2 3">
    <name type="scientific">Erysiphe neolycopersici</name>
    <dbReference type="NCBI Taxonomy" id="212602"/>
    <lineage>
        <taxon>Eukaryota</taxon>
        <taxon>Fungi</taxon>
        <taxon>Dikarya</taxon>
        <taxon>Ascomycota</taxon>
        <taxon>Pezizomycotina</taxon>
        <taxon>Leotiomycetes</taxon>
        <taxon>Erysiphales</taxon>
        <taxon>Erysiphaceae</taxon>
        <taxon>Erysiphe</taxon>
    </lineage>
</organism>
<comment type="caution">
    <text evidence="2">The sequence shown here is derived from an EMBL/GenBank/DDBJ whole genome shotgun (WGS) entry which is preliminary data.</text>
</comment>
<name>A0A420I4A1_9PEZI</name>
<dbReference type="OrthoDB" id="9909311at2759"/>
<evidence type="ECO:0000313" key="3">
    <source>
        <dbReference type="Proteomes" id="UP000286134"/>
    </source>
</evidence>
<evidence type="ECO:0000259" key="1">
    <source>
        <dbReference type="Pfam" id="PF04218"/>
    </source>
</evidence>
<gene>
    <name evidence="2" type="ORF">OnM2_018035</name>
</gene>
<sequence>MSTQSNQHCNRRSFSTKRKLTFEKRKLVCEYKRDNPNARQIEIALHFGVERSTISKVLKMKANYLVDKNVDSEQPN</sequence>
<keyword evidence="3" id="KW-1185">Reference proteome</keyword>
<dbReference type="Proteomes" id="UP000286134">
    <property type="component" value="Unassembled WGS sequence"/>
</dbReference>
<dbReference type="EMBL" id="MCFK01001870">
    <property type="protein sequence ID" value="RKF64475.1"/>
    <property type="molecule type" value="Genomic_DNA"/>
</dbReference>
<evidence type="ECO:0000313" key="2">
    <source>
        <dbReference type="EMBL" id="RKF64475.1"/>
    </source>
</evidence>
<feature type="domain" description="HTH psq-type" evidence="1">
    <location>
        <begin position="17"/>
        <end position="64"/>
    </location>
</feature>
<reference evidence="2 3" key="1">
    <citation type="journal article" date="2018" name="BMC Genomics">
        <title>Comparative genome analyses reveal sequence features reflecting distinct modes of host-adaptation between dicot and monocot powdery mildew.</title>
        <authorList>
            <person name="Wu Y."/>
            <person name="Ma X."/>
            <person name="Pan Z."/>
            <person name="Kale S.D."/>
            <person name="Song Y."/>
            <person name="King H."/>
            <person name="Zhang Q."/>
            <person name="Presley C."/>
            <person name="Deng X."/>
            <person name="Wei C.I."/>
            <person name="Xiao S."/>
        </authorList>
    </citation>
    <scope>NUCLEOTIDE SEQUENCE [LARGE SCALE GENOMIC DNA]</scope>
    <source>
        <strain evidence="2">UMSG2</strain>
    </source>
</reference>
<dbReference type="InterPro" id="IPR007889">
    <property type="entry name" value="HTH_Psq"/>
</dbReference>
<dbReference type="InterPro" id="IPR009057">
    <property type="entry name" value="Homeodomain-like_sf"/>
</dbReference>
<dbReference type="SUPFAM" id="SSF46689">
    <property type="entry name" value="Homeodomain-like"/>
    <property type="match status" value="1"/>
</dbReference>
<proteinExistence type="predicted"/>
<accession>A0A420I4A1</accession>